<evidence type="ECO:0000313" key="6">
    <source>
        <dbReference type="EMBL" id="KAL3669552.1"/>
    </source>
</evidence>
<dbReference type="CDD" id="cd07440">
    <property type="entry name" value="RGS"/>
    <property type="match status" value="1"/>
</dbReference>
<proteinExistence type="predicted"/>
<dbReference type="Pfam" id="PF12796">
    <property type="entry name" value="Ank_2"/>
    <property type="match status" value="1"/>
</dbReference>
<dbReference type="PANTHER" id="PTHR24183">
    <property type="entry name" value="FIBRONECTIN TYPE 3 AND ANKYRIN REPEAT DOMAINS PROTEIN 1"/>
    <property type="match status" value="1"/>
</dbReference>
<dbReference type="CDD" id="cd19757">
    <property type="entry name" value="Bbox1"/>
    <property type="match status" value="1"/>
</dbReference>
<keyword evidence="2" id="KW-0863">Zinc-finger</keyword>
<dbReference type="InterPro" id="IPR044926">
    <property type="entry name" value="RGS_subdomain_2"/>
</dbReference>
<dbReference type="Gene3D" id="1.25.40.10">
    <property type="entry name" value="Tetratricopeptide repeat domain"/>
    <property type="match status" value="1"/>
</dbReference>
<evidence type="ECO:0000259" key="5">
    <source>
        <dbReference type="PROSITE" id="PS50132"/>
    </source>
</evidence>
<evidence type="ECO:0000313" key="7">
    <source>
        <dbReference type="Proteomes" id="UP001632037"/>
    </source>
</evidence>
<keyword evidence="7" id="KW-1185">Reference proteome</keyword>
<feature type="domain" description="B box-type" evidence="4">
    <location>
        <begin position="639"/>
        <end position="685"/>
    </location>
</feature>
<name>A0ABD3FT56_9STRA</name>
<feature type="coiled-coil region" evidence="3">
    <location>
        <begin position="15"/>
        <end position="52"/>
    </location>
</feature>
<dbReference type="InterPro" id="IPR000315">
    <property type="entry name" value="Znf_B-box"/>
</dbReference>
<evidence type="ECO:0000256" key="1">
    <source>
        <dbReference type="PROSITE-ProRule" id="PRU00023"/>
    </source>
</evidence>
<dbReference type="SMART" id="SM00315">
    <property type="entry name" value="RGS"/>
    <property type="match status" value="1"/>
</dbReference>
<dbReference type="SMART" id="SM00248">
    <property type="entry name" value="ANK"/>
    <property type="match status" value="7"/>
</dbReference>
<dbReference type="SUPFAM" id="SSF48403">
    <property type="entry name" value="Ankyrin repeat"/>
    <property type="match status" value="2"/>
</dbReference>
<dbReference type="InterPro" id="IPR016137">
    <property type="entry name" value="RGS"/>
</dbReference>
<dbReference type="Gene3D" id="1.10.167.10">
    <property type="entry name" value="Regulator of G-protein Signalling 4, domain 2"/>
    <property type="match status" value="1"/>
</dbReference>
<comment type="caution">
    <text evidence="6">The sequence shown here is derived from an EMBL/GenBank/DDBJ whole genome shotgun (WGS) entry which is preliminary data.</text>
</comment>
<dbReference type="PANTHER" id="PTHR24183:SF1">
    <property type="entry name" value="FIBRONECTIN TYPE 3 AND ANKYRIN REPEAT DOMAINS PROTEIN 1"/>
    <property type="match status" value="1"/>
</dbReference>
<dbReference type="Proteomes" id="UP001632037">
    <property type="component" value="Unassembled WGS sequence"/>
</dbReference>
<evidence type="ECO:0000256" key="2">
    <source>
        <dbReference type="PROSITE-ProRule" id="PRU00024"/>
    </source>
</evidence>
<feature type="repeat" description="ANK" evidence="1">
    <location>
        <begin position="264"/>
        <end position="296"/>
    </location>
</feature>
<dbReference type="Pfam" id="PF00615">
    <property type="entry name" value="RGS"/>
    <property type="match status" value="1"/>
</dbReference>
<dbReference type="PROSITE" id="PS50132">
    <property type="entry name" value="RGS"/>
    <property type="match status" value="1"/>
</dbReference>
<dbReference type="SUPFAM" id="SSF48452">
    <property type="entry name" value="TPR-like"/>
    <property type="match status" value="1"/>
</dbReference>
<keyword evidence="1" id="KW-0040">ANK repeat</keyword>
<keyword evidence="3" id="KW-0175">Coiled coil</keyword>
<feature type="domain" description="RGS" evidence="5">
    <location>
        <begin position="966"/>
        <end position="1069"/>
    </location>
</feature>
<feature type="repeat" description="ANK" evidence="1">
    <location>
        <begin position="297"/>
        <end position="329"/>
    </location>
</feature>
<protein>
    <submittedName>
        <fullName evidence="6">Uncharacterized protein</fullName>
    </submittedName>
</protein>
<dbReference type="AlphaFoldDB" id="A0ABD3FT56"/>
<dbReference type="InterPro" id="IPR011990">
    <property type="entry name" value="TPR-like_helical_dom_sf"/>
</dbReference>
<dbReference type="SUPFAM" id="SSF48097">
    <property type="entry name" value="Regulator of G-protein signaling, RGS"/>
    <property type="match status" value="1"/>
</dbReference>
<dbReference type="GO" id="GO:0008270">
    <property type="term" value="F:zinc ion binding"/>
    <property type="evidence" value="ECO:0007669"/>
    <property type="project" value="UniProtKB-KW"/>
</dbReference>
<evidence type="ECO:0000259" key="4">
    <source>
        <dbReference type="PROSITE" id="PS50119"/>
    </source>
</evidence>
<keyword evidence="2" id="KW-0862">Zinc</keyword>
<reference evidence="6 7" key="1">
    <citation type="submission" date="2024-09" db="EMBL/GenBank/DDBJ databases">
        <title>Genome sequencing and assembly of Phytophthora oleae, isolate VK10A, causative agent of rot of olive drupes.</title>
        <authorList>
            <person name="Conti Taguali S."/>
            <person name="Riolo M."/>
            <person name="La Spada F."/>
            <person name="Cacciola S.O."/>
            <person name="Dionisio G."/>
        </authorList>
    </citation>
    <scope>NUCLEOTIDE SEQUENCE [LARGE SCALE GENOMIC DNA]</scope>
    <source>
        <strain evidence="6 7">VK10A</strain>
    </source>
</reference>
<evidence type="ECO:0000256" key="3">
    <source>
        <dbReference type="SAM" id="Coils"/>
    </source>
</evidence>
<sequence length="1079" mass="123001">MEWLEAHGRLEERRKTVVRRQQRELQKQKREAEAREKELQKLVARCREMEEEERLSVEMEAWYRDEEERKRMELQRLEELKLYQVISSTRKKTMAMGLSVSTPGASGLQRLRLLEARIMEKELVLKKANEAKIRLDVLPLKRNKLKQLMHSFFFSSTRKKVEQAIYHQHWDRLVPLFDPATTSSGNRSTDLLNHESENGFTPVLVAIFRGKLKVLRQLLELGASPNTETRSGMTPLLAVVMTGDIVALSILVDFQVELNYETKNQVNAVLLAVDKGREEILNALLENGANVDGVNGIGRSTLIQASISGNANTLRILLAYGARKELRDRDGKAALDWAIQLRYPAMISTLNSSLTSTNLLAQLKAEGEDENEEVLSHLSTNRLVRQKRKAEMDKAMRNSDLQRIRELLSFEELQISPNYEDVKGNTPLLVACTTGTYADIVSCLKSNCIPTHRNREGISALMTVCKRGDIATILLLMKCGCSLSTRDFSGRDSFSYLNSYDHPDLAIEFTNKYHNDSNGSSSGLYLGNTVSSVTFVNSEYMISLAQADISFDFELKSDRSSRTIGETRNLGCIQDEEGEEEPVNDPVIRKWGIHKQTLKQDRQRRQLFDKERERILAARTRGRRNGLIAPLPSDPVERLKFPTCDNCQKSRARKRCPACDQILCDKCHARLHELASRRHHQYEELKPDVYVGQGLKEIVHRNQENSLSYSVLKSTKCVAEMRTLLRGEDYLPPVTVSPRSIDPEVENYQRKKRIKMEKAISQMQINVPVAAAKHAAKAGEESIFTQPAEIELAALYTTQKKYEKAQGLLAQVEKLITDSLGILHPTMLTVAIGKARISQDTGQLEQCVGTMEDALSLFEAILPLDHSDILTATSMLLQSLDKLEHYHKAVLTCQHVYSIQVRALPSTHKSLKNICQQLDEFIAKREIVEMSNEDLVILEKKEQERIRMEQLAIESQKHMVKFRHLMTEDPEGLAAFLTFARQEFAEDLVTFWLSIEEFKLKTLRSRAVATYLTYVKSRRIKVITAAQRKKIKKAITNPGKKLSHTIYDEVQAQVFELVYRGVYARYLTTSQVKARTLPQ</sequence>
<dbReference type="PROSITE" id="PS50297">
    <property type="entry name" value="ANK_REP_REGION"/>
    <property type="match status" value="1"/>
</dbReference>
<keyword evidence="2" id="KW-0479">Metal-binding</keyword>
<accession>A0ABD3FT56</accession>
<gene>
    <name evidence="6" type="ORF">V7S43_004939</name>
</gene>
<dbReference type="InterPro" id="IPR036770">
    <property type="entry name" value="Ankyrin_rpt-contain_sf"/>
</dbReference>
<dbReference type="PROSITE" id="PS50119">
    <property type="entry name" value="ZF_BBOX"/>
    <property type="match status" value="1"/>
</dbReference>
<dbReference type="PROSITE" id="PS50088">
    <property type="entry name" value="ANK_REPEAT"/>
    <property type="match status" value="3"/>
</dbReference>
<feature type="repeat" description="ANK" evidence="1">
    <location>
        <begin position="198"/>
        <end position="230"/>
    </location>
</feature>
<dbReference type="InterPro" id="IPR002110">
    <property type="entry name" value="Ankyrin_rpt"/>
</dbReference>
<dbReference type="EMBL" id="JBIMZQ010000008">
    <property type="protein sequence ID" value="KAL3669552.1"/>
    <property type="molecule type" value="Genomic_DNA"/>
</dbReference>
<dbReference type="Gene3D" id="1.25.40.20">
    <property type="entry name" value="Ankyrin repeat-containing domain"/>
    <property type="match status" value="2"/>
</dbReference>
<organism evidence="6 7">
    <name type="scientific">Phytophthora oleae</name>
    <dbReference type="NCBI Taxonomy" id="2107226"/>
    <lineage>
        <taxon>Eukaryota</taxon>
        <taxon>Sar</taxon>
        <taxon>Stramenopiles</taxon>
        <taxon>Oomycota</taxon>
        <taxon>Peronosporomycetes</taxon>
        <taxon>Peronosporales</taxon>
        <taxon>Peronosporaceae</taxon>
        <taxon>Phytophthora</taxon>
    </lineage>
</organism>
<dbReference type="InterPro" id="IPR036305">
    <property type="entry name" value="RGS_sf"/>
</dbReference>